<comment type="function">
    <text evidence="8">Mitochondrial mRNA stabilization factor.</text>
</comment>
<dbReference type="GO" id="GO:0005743">
    <property type="term" value="C:mitochondrial inner membrane"/>
    <property type="evidence" value="ECO:0007669"/>
    <property type="project" value="UniProtKB-SubCell"/>
</dbReference>
<comment type="function">
    <text evidence="1">Probable mitochondrial mRNA stabilization factor.</text>
</comment>
<dbReference type="Proteomes" id="UP000887226">
    <property type="component" value="Unassembled WGS sequence"/>
</dbReference>
<keyword evidence="5 8" id="KW-0809">Transit peptide</keyword>
<evidence type="ECO:0000256" key="2">
    <source>
        <dbReference type="ARBA" id="ARBA00004443"/>
    </source>
</evidence>
<evidence type="ECO:0000256" key="4">
    <source>
        <dbReference type="ARBA" id="ARBA00022792"/>
    </source>
</evidence>
<evidence type="ECO:0000256" key="5">
    <source>
        <dbReference type="ARBA" id="ARBA00022946"/>
    </source>
</evidence>
<comment type="similarity">
    <text evidence="3 8">Belongs to the ATP25 family.</text>
</comment>
<dbReference type="InterPro" id="IPR040152">
    <property type="entry name" value="Atp25"/>
</dbReference>
<dbReference type="InterPro" id="IPR043519">
    <property type="entry name" value="NT_sf"/>
</dbReference>
<keyword evidence="4 8" id="KW-0999">Mitochondrion inner membrane</keyword>
<dbReference type="EMBL" id="MU253800">
    <property type="protein sequence ID" value="KAG9246568.1"/>
    <property type="molecule type" value="Genomic_DNA"/>
</dbReference>
<evidence type="ECO:0000256" key="7">
    <source>
        <dbReference type="ARBA" id="ARBA00023136"/>
    </source>
</evidence>
<comment type="subcellular location">
    <subcellularLocation>
        <location evidence="2 8">Mitochondrion inner membrane</location>
        <topology evidence="2 8">Peripheral membrane protein</topology>
        <orientation evidence="2 8">Matrix side</orientation>
    </subcellularLocation>
</comment>
<dbReference type="AlphaFoldDB" id="A0A9P8CGS7"/>
<keyword evidence="6 8" id="KW-0496">Mitochondrion</keyword>
<dbReference type="PANTHER" id="PTHR28087">
    <property type="entry name" value="ATPASE SYNTHESIS PROTEIN 25, MITOCHONDRIAL"/>
    <property type="match status" value="1"/>
</dbReference>
<sequence length="342" mass="37654">MVVGRFLRVTGCASCRMTPIQRFAPVQGLFCRPISQMLQTVRQSRAQYSTGTTAEDDTQSTEDIYKEIEALEDTELETKSDGPAAEVSTLPWYLQVQTSQAAVQPLSEKQRIPELPESPPTILEPLLQQISVDLGIDDLSLLDLRKLDPPPALGANLVMIIGTARSEKHLHVSADRLCRWLRSTYKLRPDADGLLGRNELKLKLRRKSRRAKLLGSAVDENGDDGVRTGWVCVDVGVVDGPEGSTEVIAAPRTFVGFGRRTDGIRLVVQMMTEEKREEIDLEKLWGGILRRSLQAKTVVLEETAAIGDDPSISSPDQPRQAAELGNGTSPILSQARGFHTFA</sequence>
<dbReference type="Gene3D" id="3.30.460.10">
    <property type="entry name" value="Beta Polymerase, domain 2"/>
    <property type="match status" value="1"/>
</dbReference>
<accession>A0A9P8CGS7</accession>
<keyword evidence="7 8" id="KW-0472">Membrane</keyword>
<evidence type="ECO:0000313" key="11">
    <source>
        <dbReference type="Proteomes" id="UP000887226"/>
    </source>
</evidence>
<reference evidence="10" key="1">
    <citation type="journal article" date="2021" name="IMA Fungus">
        <title>Genomic characterization of three marine fungi, including Emericellopsis atlantica sp. nov. with signatures of a generalist lifestyle and marine biomass degradation.</title>
        <authorList>
            <person name="Hagestad O.C."/>
            <person name="Hou L."/>
            <person name="Andersen J.H."/>
            <person name="Hansen E.H."/>
            <person name="Altermark B."/>
            <person name="Li C."/>
            <person name="Kuhnert E."/>
            <person name="Cox R.J."/>
            <person name="Crous P.W."/>
            <person name="Spatafora J.W."/>
            <person name="Lail K."/>
            <person name="Amirebrahimi M."/>
            <person name="Lipzen A."/>
            <person name="Pangilinan J."/>
            <person name="Andreopoulos W."/>
            <person name="Hayes R.D."/>
            <person name="Ng V."/>
            <person name="Grigoriev I.V."/>
            <person name="Jackson S.A."/>
            <person name="Sutton T.D.S."/>
            <person name="Dobson A.D.W."/>
            <person name="Rama T."/>
        </authorList>
    </citation>
    <scope>NUCLEOTIDE SEQUENCE</scope>
    <source>
        <strain evidence="10">TRa3180A</strain>
    </source>
</reference>
<name>A0A9P8CGS7_9HELO</name>
<dbReference type="FunFam" id="3.30.460.10:FF:000044">
    <property type="entry name" value="ATPase synthesis protein 25, mitochondrial"/>
    <property type="match status" value="1"/>
</dbReference>
<evidence type="ECO:0000256" key="3">
    <source>
        <dbReference type="ARBA" id="ARBA00010787"/>
    </source>
</evidence>
<dbReference type="GO" id="GO:0048255">
    <property type="term" value="P:mRNA stabilization"/>
    <property type="evidence" value="ECO:0007669"/>
    <property type="project" value="TreeGrafter"/>
</dbReference>
<evidence type="ECO:0000256" key="1">
    <source>
        <dbReference type="ARBA" id="ARBA00003470"/>
    </source>
</evidence>
<comment type="caution">
    <text evidence="10">The sequence shown here is derived from an EMBL/GenBank/DDBJ whole genome shotgun (WGS) entry which is preliminary data.</text>
</comment>
<proteinExistence type="inferred from homology"/>
<dbReference type="PANTHER" id="PTHR28087:SF1">
    <property type="entry name" value="ATPASE SYNTHESIS PROTEIN 25, MITOCHONDRIAL"/>
    <property type="match status" value="1"/>
</dbReference>
<dbReference type="OrthoDB" id="107372at2759"/>
<dbReference type="GO" id="GO:0140053">
    <property type="term" value="P:mitochondrial gene expression"/>
    <property type="evidence" value="ECO:0007669"/>
    <property type="project" value="UniProtKB-UniRule"/>
</dbReference>
<organism evidence="10 11">
    <name type="scientific">Calycina marina</name>
    <dbReference type="NCBI Taxonomy" id="1763456"/>
    <lineage>
        <taxon>Eukaryota</taxon>
        <taxon>Fungi</taxon>
        <taxon>Dikarya</taxon>
        <taxon>Ascomycota</taxon>
        <taxon>Pezizomycotina</taxon>
        <taxon>Leotiomycetes</taxon>
        <taxon>Helotiales</taxon>
        <taxon>Pezizellaceae</taxon>
        <taxon>Calycina</taxon>
    </lineage>
</organism>
<gene>
    <name evidence="10" type="ORF">BJ878DRAFT_276120</name>
</gene>
<protein>
    <recommendedName>
        <fullName evidence="8">ATPase synthesis protein 25</fullName>
    </recommendedName>
</protein>
<evidence type="ECO:0000313" key="10">
    <source>
        <dbReference type="EMBL" id="KAG9246568.1"/>
    </source>
</evidence>
<feature type="region of interest" description="Disordered" evidence="9">
    <location>
        <begin position="307"/>
        <end position="332"/>
    </location>
</feature>
<evidence type="ECO:0000256" key="9">
    <source>
        <dbReference type="SAM" id="MobiDB-lite"/>
    </source>
</evidence>
<evidence type="ECO:0000256" key="8">
    <source>
        <dbReference type="RuleBase" id="RU367062"/>
    </source>
</evidence>
<keyword evidence="11" id="KW-1185">Reference proteome</keyword>
<evidence type="ECO:0000256" key="6">
    <source>
        <dbReference type="ARBA" id="ARBA00023128"/>
    </source>
</evidence>